<reference evidence="4 5" key="1">
    <citation type="submission" date="2020-08" db="EMBL/GenBank/DDBJ databases">
        <title>Genomic Encyclopedia of Type Strains, Phase IV (KMG-IV): sequencing the most valuable type-strain genomes for metagenomic binning, comparative biology and taxonomic classification.</title>
        <authorList>
            <person name="Goeker M."/>
        </authorList>
    </citation>
    <scope>NUCLEOTIDE SEQUENCE [LARGE SCALE GENOMIC DNA]</scope>
    <source>
        <strain evidence="4 5">DSM 104969</strain>
    </source>
</reference>
<gene>
    <name evidence="4" type="ORF">GGR21_002549</name>
</gene>
<evidence type="ECO:0000259" key="3">
    <source>
        <dbReference type="Pfam" id="PF13649"/>
    </source>
</evidence>
<dbReference type="Gene3D" id="3.40.50.150">
    <property type="entry name" value="Vaccinia Virus protein VP39"/>
    <property type="match status" value="1"/>
</dbReference>
<evidence type="ECO:0000313" key="5">
    <source>
        <dbReference type="Proteomes" id="UP000555103"/>
    </source>
</evidence>
<proteinExistence type="predicted"/>
<dbReference type="AlphaFoldDB" id="A0A840CXM3"/>
<feature type="domain" description="Methyltransferase" evidence="3">
    <location>
        <begin position="46"/>
        <end position="123"/>
    </location>
</feature>
<dbReference type="InterPro" id="IPR029063">
    <property type="entry name" value="SAM-dependent_MTases_sf"/>
</dbReference>
<dbReference type="EMBL" id="JACIEP010000008">
    <property type="protein sequence ID" value="MBB4036643.1"/>
    <property type="molecule type" value="Genomic_DNA"/>
</dbReference>
<name>A0A840CXM3_9BACT</name>
<dbReference type="RefSeq" id="WP_221232991.1">
    <property type="nucleotide sequence ID" value="NZ_JACIEP010000008.1"/>
</dbReference>
<keyword evidence="5" id="KW-1185">Reference proteome</keyword>
<evidence type="ECO:0000256" key="1">
    <source>
        <dbReference type="ARBA" id="ARBA00022603"/>
    </source>
</evidence>
<sequence length="829" mass="94924">MDTNYTGQDRGDKKNYQQYLEAMDAISVEKVASASVFFEPKKGNTIVDVGMASGTSTAILARLFPEMKIIGMDINPKMVQIAQETYNYPNLSFKEDDGEKLNTFANNSVNGFFNCSAIHHITSYNGYDTNRALNTLRRQVELLKDKGVLIIRDFVKPEEKEVILELSSIDKPNRPNDAELFIQFSQTARSLALTNERGFPIQEINAIKKDTRRFQAFYTDVVEFIRRKDYYANWDIELQEEYGYFTQEEFEEIFRESGLRIILSSPIYNQWIINNRYKNQFAIYNLSGKEIGFPPTNYLIAGEKISGGKQLQLIRHLPVREDSFLHFSSYLNLKTKKIYDVVARPNNVLDIIPYYKHENGFTILAKHGYPRPLANVKTDSAILDAKHYSGYIPEGMTVGEAENIEDILHTRFGISKDHYADVIQSLNYYTSPGGINEKVSSTLIELTKPVTVNKTLADGFSGFKESGYIHEYDAAQLLNTAQTGALVEARLELNIYNLFFKQNTPLPKWLGERMKIKYDRFIKPVTFSELLSLQTQDYEKSEKSAGFLNTRRAYFSEMGVENSNAIFEYVYPSTVSSNTLVTLPVFRKNGQIYVGLEVQSLPVPQLHSGNSTIITAPAKRLPKEIHNIHELEKYITNMRIGKGKIERYSKLGEKYFPSIGVTTEQVYPYLVCLSRADKSLKWVNLSELYHHLNKIEDAHLLISLCRLIHATDFLPQQHVRDFSFKNFVDFTIDSFCLPSDESITRDTLVEKDLGITGDDGDEFLLAIQDEFGIDFLDEKGSIRKAFDLKENEYLFHSEGINLFPFNKENIKPLTVGQLYDVVVKLAKEK</sequence>
<organism evidence="4 5">
    <name type="scientific">Dysgonomonas hofstadii</name>
    <dbReference type="NCBI Taxonomy" id="637886"/>
    <lineage>
        <taxon>Bacteria</taxon>
        <taxon>Pseudomonadati</taxon>
        <taxon>Bacteroidota</taxon>
        <taxon>Bacteroidia</taxon>
        <taxon>Bacteroidales</taxon>
        <taxon>Dysgonomonadaceae</taxon>
        <taxon>Dysgonomonas</taxon>
    </lineage>
</organism>
<keyword evidence="2" id="KW-0808">Transferase</keyword>
<evidence type="ECO:0000256" key="2">
    <source>
        <dbReference type="ARBA" id="ARBA00022679"/>
    </source>
</evidence>
<accession>A0A840CXM3</accession>
<evidence type="ECO:0000313" key="4">
    <source>
        <dbReference type="EMBL" id="MBB4036643.1"/>
    </source>
</evidence>
<dbReference type="Pfam" id="PF13649">
    <property type="entry name" value="Methyltransf_25"/>
    <property type="match status" value="1"/>
</dbReference>
<dbReference type="GO" id="GO:0032259">
    <property type="term" value="P:methylation"/>
    <property type="evidence" value="ECO:0007669"/>
    <property type="project" value="UniProtKB-KW"/>
</dbReference>
<dbReference type="PANTHER" id="PTHR43861:SF1">
    <property type="entry name" value="TRANS-ACONITATE 2-METHYLTRANSFERASE"/>
    <property type="match status" value="1"/>
</dbReference>
<dbReference type="InterPro" id="IPR041698">
    <property type="entry name" value="Methyltransf_25"/>
</dbReference>
<keyword evidence="1 4" id="KW-0489">Methyltransferase</keyword>
<dbReference type="CDD" id="cd02440">
    <property type="entry name" value="AdoMet_MTases"/>
    <property type="match status" value="1"/>
</dbReference>
<dbReference type="GO" id="GO:0008168">
    <property type="term" value="F:methyltransferase activity"/>
    <property type="evidence" value="ECO:0007669"/>
    <property type="project" value="UniProtKB-KW"/>
</dbReference>
<dbReference type="Proteomes" id="UP000555103">
    <property type="component" value="Unassembled WGS sequence"/>
</dbReference>
<dbReference type="SUPFAM" id="SSF53335">
    <property type="entry name" value="S-adenosyl-L-methionine-dependent methyltransferases"/>
    <property type="match status" value="1"/>
</dbReference>
<keyword evidence="4" id="KW-0830">Ubiquinone</keyword>
<comment type="caution">
    <text evidence="4">The sequence shown here is derived from an EMBL/GenBank/DDBJ whole genome shotgun (WGS) entry which is preliminary data.</text>
</comment>
<dbReference type="PANTHER" id="PTHR43861">
    <property type="entry name" value="TRANS-ACONITATE 2-METHYLTRANSFERASE-RELATED"/>
    <property type="match status" value="1"/>
</dbReference>
<protein>
    <submittedName>
        <fullName evidence="4">Ubiquinone/menaquinone biosynthesis C-methylase UbiE</fullName>
    </submittedName>
</protein>